<reference evidence="2 3" key="1">
    <citation type="journal article" date="2019" name="Nat. Ecol. Evol.">
        <title>Megaphylogeny resolves global patterns of mushroom evolution.</title>
        <authorList>
            <person name="Varga T."/>
            <person name="Krizsan K."/>
            <person name="Foldi C."/>
            <person name="Dima B."/>
            <person name="Sanchez-Garcia M."/>
            <person name="Sanchez-Ramirez S."/>
            <person name="Szollosi G.J."/>
            <person name="Szarkandi J.G."/>
            <person name="Papp V."/>
            <person name="Albert L."/>
            <person name="Andreopoulos W."/>
            <person name="Angelini C."/>
            <person name="Antonin V."/>
            <person name="Barry K.W."/>
            <person name="Bougher N.L."/>
            <person name="Buchanan P."/>
            <person name="Buyck B."/>
            <person name="Bense V."/>
            <person name="Catcheside P."/>
            <person name="Chovatia M."/>
            <person name="Cooper J."/>
            <person name="Damon W."/>
            <person name="Desjardin D."/>
            <person name="Finy P."/>
            <person name="Geml J."/>
            <person name="Haridas S."/>
            <person name="Hughes K."/>
            <person name="Justo A."/>
            <person name="Karasinski D."/>
            <person name="Kautmanova I."/>
            <person name="Kiss B."/>
            <person name="Kocsube S."/>
            <person name="Kotiranta H."/>
            <person name="LaButti K.M."/>
            <person name="Lechner B.E."/>
            <person name="Liimatainen K."/>
            <person name="Lipzen A."/>
            <person name="Lukacs Z."/>
            <person name="Mihaltcheva S."/>
            <person name="Morgado L.N."/>
            <person name="Niskanen T."/>
            <person name="Noordeloos M.E."/>
            <person name="Ohm R.A."/>
            <person name="Ortiz-Santana B."/>
            <person name="Ovrebo C."/>
            <person name="Racz N."/>
            <person name="Riley R."/>
            <person name="Savchenko A."/>
            <person name="Shiryaev A."/>
            <person name="Soop K."/>
            <person name="Spirin V."/>
            <person name="Szebenyi C."/>
            <person name="Tomsovsky M."/>
            <person name="Tulloss R.E."/>
            <person name="Uehling J."/>
            <person name="Grigoriev I.V."/>
            <person name="Vagvolgyi C."/>
            <person name="Papp T."/>
            <person name="Martin F.M."/>
            <person name="Miettinen O."/>
            <person name="Hibbett D.S."/>
            <person name="Nagy L.G."/>
        </authorList>
    </citation>
    <scope>NUCLEOTIDE SEQUENCE [LARGE SCALE GENOMIC DNA]</scope>
    <source>
        <strain evidence="2 3">CBS 962.96</strain>
    </source>
</reference>
<accession>A0A4S8KKF8</accession>
<keyword evidence="1" id="KW-1133">Transmembrane helix</keyword>
<keyword evidence="1" id="KW-0472">Membrane</keyword>
<sequence length="111" mass="12611">LISLFLVFGGIHCAPWNSTFPTHTEQVLWHVSAVTLTAFPLVWFSLYGVMKFIEGYTSRTTIKLIYNTIGIIVVIFLPLVITLIVIAFTELRVLPTSAYQTVDWARFIPHI</sequence>
<dbReference type="AlphaFoldDB" id="A0A4S8KKF8"/>
<keyword evidence="3" id="KW-1185">Reference proteome</keyword>
<feature type="transmembrane region" description="Helical" evidence="1">
    <location>
        <begin position="64"/>
        <end position="88"/>
    </location>
</feature>
<dbReference type="PANTHER" id="PTHR35043">
    <property type="entry name" value="TRANSCRIPTION FACTOR DOMAIN-CONTAINING PROTEIN"/>
    <property type="match status" value="1"/>
</dbReference>
<proteinExistence type="predicted"/>
<name>A0A4S8KKF8_DENBC</name>
<dbReference type="OrthoDB" id="9451547at2759"/>
<feature type="transmembrane region" description="Helical" evidence="1">
    <location>
        <begin position="29"/>
        <end position="52"/>
    </location>
</feature>
<keyword evidence="1" id="KW-0812">Transmembrane</keyword>
<evidence type="ECO:0000313" key="2">
    <source>
        <dbReference type="EMBL" id="THU75618.1"/>
    </source>
</evidence>
<evidence type="ECO:0000313" key="3">
    <source>
        <dbReference type="Proteomes" id="UP000297245"/>
    </source>
</evidence>
<dbReference type="EMBL" id="ML181788">
    <property type="protein sequence ID" value="THU75618.1"/>
    <property type="molecule type" value="Genomic_DNA"/>
</dbReference>
<feature type="non-terminal residue" evidence="2">
    <location>
        <position position="1"/>
    </location>
</feature>
<gene>
    <name evidence="2" type="ORF">K435DRAFT_706786</name>
</gene>
<dbReference type="PANTHER" id="PTHR35043:SF7">
    <property type="entry name" value="TRANSCRIPTION FACTOR DOMAIN-CONTAINING PROTEIN"/>
    <property type="match status" value="1"/>
</dbReference>
<protein>
    <submittedName>
        <fullName evidence="2">Uncharacterized protein</fullName>
    </submittedName>
</protein>
<evidence type="ECO:0000256" key="1">
    <source>
        <dbReference type="SAM" id="Phobius"/>
    </source>
</evidence>
<dbReference type="Proteomes" id="UP000297245">
    <property type="component" value="Unassembled WGS sequence"/>
</dbReference>
<organism evidence="2 3">
    <name type="scientific">Dendrothele bispora (strain CBS 962.96)</name>
    <dbReference type="NCBI Taxonomy" id="1314807"/>
    <lineage>
        <taxon>Eukaryota</taxon>
        <taxon>Fungi</taxon>
        <taxon>Dikarya</taxon>
        <taxon>Basidiomycota</taxon>
        <taxon>Agaricomycotina</taxon>
        <taxon>Agaricomycetes</taxon>
        <taxon>Agaricomycetidae</taxon>
        <taxon>Agaricales</taxon>
        <taxon>Agaricales incertae sedis</taxon>
        <taxon>Dendrothele</taxon>
    </lineage>
</organism>